<feature type="region of interest" description="Disordered" evidence="1">
    <location>
        <begin position="54"/>
        <end position="76"/>
    </location>
</feature>
<proteinExistence type="predicted"/>
<gene>
    <name evidence="2" type="ORF">BS78_K059000</name>
</gene>
<accession>A0A9W7X9A3</accession>
<protein>
    <submittedName>
        <fullName evidence="2">Uncharacterized protein</fullName>
    </submittedName>
</protein>
<organism evidence="2 3">
    <name type="scientific">Paspalum vaginatum</name>
    <name type="common">seashore paspalum</name>
    <dbReference type="NCBI Taxonomy" id="158149"/>
    <lineage>
        <taxon>Eukaryota</taxon>
        <taxon>Viridiplantae</taxon>
        <taxon>Streptophyta</taxon>
        <taxon>Embryophyta</taxon>
        <taxon>Tracheophyta</taxon>
        <taxon>Spermatophyta</taxon>
        <taxon>Magnoliopsida</taxon>
        <taxon>Liliopsida</taxon>
        <taxon>Poales</taxon>
        <taxon>Poaceae</taxon>
        <taxon>PACMAD clade</taxon>
        <taxon>Panicoideae</taxon>
        <taxon>Andropogonodae</taxon>
        <taxon>Paspaleae</taxon>
        <taxon>Paspalinae</taxon>
        <taxon>Paspalum</taxon>
    </lineage>
</organism>
<keyword evidence="3" id="KW-1185">Reference proteome</keyword>
<sequence>MAMFIKNFKRMMRGGSKYKRRYSDKYKKDKYKKRRCYECLEFRHYIADCLKKKEESKETKKDKYKEDKSKSYKNKRHGYAHIGDEWDSDDESSSSDEEGVASIAIYKASSTPCLFTNHSDDEDDNTITCVMAKAKKVYSDHSSSSDDDEQSHKQKMIKEFGLNGYNIITKLMKKLEKTKMSLDKQEDLLILE</sequence>
<evidence type="ECO:0000313" key="3">
    <source>
        <dbReference type="Proteomes" id="UP001164776"/>
    </source>
</evidence>
<evidence type="ECO:0000256" key="1">
    <source>
        <dbReference type="SAM" id="MobiDB-lite"/>
    </source>
</evidence>
<dbReference type="Proteomes" id="UP001164776">
    <property type="component" value="Unassembled WGS sequence"/>
</dbReference>
<dbReference type="EMBL" id="MU630061">
    <property type="protein sequence ID" value="KAJ1254462.1"/>
    <property type="molecule type" value="Genomic_DNA"/>
</dbReference>
<comment type="caution">
    <text evidence="2">The sequence shown here is derived from an EMBL/GenBank/DDBJ whole genome shotgun (WGS) entry which is preliminary data.</text>
</comment>
<name>A0A9W7X9A3_9POAL</name>
<dbReference type="AlphaFoldDB" id="A0A9W7X9A3"/>
<evidence type="ECO:0000313" key="2">
    <source>
        <dbReference type="EMBL" id="KAJ1254462.1"/>
    </source>
</evidence>
<feature type="compositionally biased region" description="Basic and acidic residues" evidence="1">
    <location>
        <begin position="54"/>
        <end position="70"/>
    </location>
</feature>
<reference evidence="2 3" key="1">
    <citation type="submission" date="2022-10" db="EMBL/GenBank/DDBJ databases">
        <title>WGS assembly of Paspalum vaginatum 540-79.</title>
        <authorList>
            <person name="Sun G."/>
            <person name="Wase N."/>
            <person name="Shu S."/>
            <person name="Jenkins J."/>
            <person name="Zhou B."/>
            <person name="Torres-Rodriguez J."/>
            <person name="Chen C."/>
            <person name="Sandor L."/>
            <person name="Plott C."/>
            <person name="Yoshinga Y."/>
            <person name="Daum C."/>
            <person name="Qi P."/>
            <person name="Barry K."/>
            <person name="Lipzen A."/>
            <person name="Berry L."/>
            <person name="Pedersen C."/>
            <person name="Gottilla T."/>
            <person name="Foltz A."/>
            <person name="Yu H."/>
            <person name="O'Malley R."/>
            <person name="Zhang C."/>
            <person name="Devos K."/>
            <person name="Sigmon B."/>
            <person name="Yu B."/>
            <person name="Obata T."/>
            <person name="Schmutz J."/>
            <person name="Schnable J."/>
        </authorList>
    </citation>
    <scope>NUCLEOTIDE SEQUENCE [LARGE SCALE GENOMIC DNA]</scope>
    <source>
        <strain evidence="3">cv. 540-79</strain>
    </source>
</reference>